<reference evidence="6 7" key="2">
    <citation type="submission" date="2015-01" db="EMBL/GenBank/DDBJ databases">
        <title>Complete genome sequence of Pyrinomonas methylaliphatogenes type strain K22T.</title>
        <authorList>
            <person name="Lee K.C.Y."/>
            <person name="Power J.F."/>
            <person name="Dunfield P.F."/>
            <person name="Morgan X.C."/>
            <person name="Huttenhower C."/>
            <person name="Stott M.B."/>
        </authorList>
    </citation>
    <scope>NUCLEOTIDE SEQUENCE [LARGE SCALE GENOMIC DNA]</scope>
    <source>
        <strain evidence="6 7">K22</strain>
    </source>
</reference>
<dbReference type="Gene3D" id="3.40.640.10">
    <property type="entry name" value="Type I PLP-dependent aspartate aminotransferase-like (Major domain)"/>
    <property type="match status" value="1"/>
</dbReference>
<dbReference type="AlphaFoldDB" id="A0A0B6X3I9"/>
<dbReference type="GO" id="GO:0016829">
    <property type="term" value="F:lyase activity"/>
    <property type="evidence" value="ECO:0007669"/>
    <property type="project" value="UniProtKB-KW"/>
</dbReference>
<evidence type="ECO:0000256" key="1">
    <source>
        <dbReference type="ARBA" id="ARBA00001933"/>
    </source>
</evidence>
<dbReference type="OrthoDB" id="513408at2"/>
<reference evidence="6 7" key="1">
    <citation type="submission" date="2013-12" db="EMBL/GenBank/DDBJ databases">
        <authorList>
            <person name="Stott M."/>
        </authorList>
    </citation>
    <scope>NUCLEOTIDE SEQUENCE [LARGE SCALE GENOMIC DNA]</scope>
    <source>
        <strain evidence="6 7">K22</strain>
    </source>
</reference>
<accession>A0A0B6X3I9</accession>
<gene>
    <name evidence="6" type="ORF">PYK22_03113</name>
</gene>
<keyword evidence="2" id="KW-0663">Pyridoxal phosphate</keyword>
<dbReference type="EMBL" id="CBXV010000008">
    <property type="protein sequence ID" value="CDM67064.1"/>
    <property type="molecule type" value="Genomic_DNA"/>
</dbReference>
<keyword evidence="7" id="KW-1185">Reference proteome</keyword>
<dbReference type="PANTHER" id="PTHR43586:SF15">
    <property type="entry name" value="BLR3095 PROTEIN"/>
    <property type="match status" value="1"/>
</dbReference>
<evidence type="ECO:0000256" key="2">
    <source>
        <dbReference type="ARBA" id="ARBA00022898"/>
    </source>
</evidence>
<evidence type="ECO:0000259" key="5">
    <source>
        <dbReference type="Pfam" id="PF00266"/>
    </source>
</evidence>
<evidence type="ECO:0000256" key="4">
    <source>
        <dbReference type="RuleBase" id="RU004504"/>
    </source>
</evidence>
<dbReference type="RefSeq" id="WP_041978644.1">
    <property type="nucleotide sequence ID" value="NZ_CBXV010000008.1"/>
</dbReference>
<comment type="similarity">
    <text evidence="3">Belongs to the class-V pyridoxal-phosphate-dependent aminotransferase family.</text>
</comment>
<dbReference type="PROSITE" id="PS00595">
    <property type="entry name" value="AA_TRANSFER_CLASS_5"/>
    <property type="match status" value="1"/>
</dbReference>
<dbReference type="InterPro" id="IPR015422">
    <property type="entry name" value="PyrdxlP-dep_Trfase_small"/>
</dbReference>
<dbReference type="SUPFAM" id="SSF53383">
    <property type="entry name" value="PLP-dependent transferases"/>
    <property type="match status" value="1"/>
</dbReference>
<evidence type="ECO:0000313" key="7">
    <source>
        <dbReference type="Proteomes" id="UP000031518"/>
    </source>
</evidence>
<dbReference type="Pfam" id="PF00266">
    <property type="entry name" value="Aminotran_5"/>
    <property type="match status" value="1"/>
</dbReference>
<dbReference type="STRING" id="454194.PYK22_03113"/>
<sequence length="377" mass="41816">MANERIIDWELIRRDFPVTERMAYLNSAAAGPIARPVAEAAIGFYRDMMMGGDARWDDWREEVERARASVARLINADLDEVAFTTNTSTGMNLIVDALADAGEVISCELEFPTSTIPWMHRGVRVRFAETVEGQLLPEAIRRAMTRRTGIIAISHVQYSNGFRADLEEIGRIKGDHWLVVNASQSAGVLPIDVKRMRIDALCATGHKWLCAGYGVGFVYLSRRLLERTKPHAISWMSVHEPFAMRNDRFRVRGDAAARAEVGCSHFAGIFALGAAAEYIQAIGIERIAQRALALNEHLTRELERAGWRVLSPLGEARSAETLVAAADPPRVVAHLKERGIAVTEKPEGFRVATHFFNTTGDITRLIAALGETWAQVV</sequence>
<dbReference type="PANTHER" id="PTHR43586">
    <property type="entry name" value="CYSTEINE DESULFURASE"/>
    <property type="match status" value="1"/>
</dbReference>
<dbReference type="Proteomes" id="UP000031518">
    <property type="component" value="Unassembled WGS sequence"/>
</dbReference>
<dbReference type="InterPro" id="IPR000192">
    <property type="entry name" value="Aminotrans_V_dom"/>
</dbReference>
<keyword evidence="6" id="KW-0456">Lyase</keyword>
<feature type="domain" description="Aminotransferase class V" evidence="5">
    <location>
        <begin position="24"/>
        <end position="352"/>
    </location>
</feature>
<evidence type="ECO:0000313" key="6">
    <source>
        <dbReference type="EMBL" id="CDM67064.1"/>
    </source>
</evidence>
<name>A0A0B6X3I9_9BACT</name>
<evidence type="ECO:0000256" key="3">
    <source>
        <dbReference type="RuleBase" id="RU004075"/>
    </source>
</evidence>
<organism evidence="6 7">
    <name type="scientific">Pyrinomonas methylaliphatogenes</name>
    <dbReference type="NCBI Taxonomy" id="454194"/>
    <lineage>
        <taxon>Bacteria</taxon>
        <taxon>Pseudomonadati</taxon>
        <taxon>Acidobacteriota</taxon>
        <taxon>Blastocatellia</taxon>
        <taxon>Blastocatellales</taxon>
        <taxon>Pyrinomonadaceae</taxon>
        <taxon>Pyrinomonas</taxon>
    </lineage>
</organism>
<dbReference type="Gene3D" id="3.90.1150.10">
    <property type="entry name" value="Aspartate Aminotransferase, domain 1"/>
    <property type="match status" value="1"/>
</dbReference>
<dbReference type="InterPro" id="IPR015424">
    <property type="entry name" value="PyrdxlP-dep_Trfase"/>
</dbReference>
<comment type="cofactor">
    <cofactor evidence="1 4">
        <name>pyridoxal 5'-phosphate</name>
        <dbReference type="ChEBI" id="CHEBI:597326"/>
    </cofactor>
</comment>
<protein>
    <submittedName>
        <fullName evidence="6">Selenocysteine lyase</fullName>
    </submittedName>
</protein>
<dbReference type="InterPro" id="IPR020578">
    <property type="entry name" value="Aminotrans_V_PyrdxlP_BS"/>
</dbReference>
<proteinExistence type="inferred from homology"/>
<dbReference type="InterPro" id="IPR015421">
    <property type="entry name" value="PyrdxlP-dep_Trfase_major"/>
</dbReference>